<organism evidence="10 11">
    <name type="scientific">Hominifimenecus microfluidus</name>
    <dbReference type="NCBI Taxonomy" id="2885348"/>
    <lineage>
        <taxon>Bacteria</taxon>
        <taxon>Bacillati</taxon>
        <taxon>Bacillota</taxon>
        <taxon>Clostridia</taxon>
        <taxon>Lachnospirales</taxon>
        <taxon>Lachnospiraceae</taxon>
        <taxon>Hominifimenecus</taxon>
    </lineage>
</organism>
<dbReference type="EC" id="6.3.4.19" evidence="8"/>
<dbReference type="Pfam" id="PF11734">
    <property type="entry name" value="TilS_C"/>
    <property type="match status" value="1"/>
</dbReference>
<name>A0AAE3EDH8_9FIRM</name>
<comment type="catalytic activity">
    <reaction evidence="7 8">
        <text>cytidine(34) in tRNA(Ile2) + L-lysine + ATP = lysidine(34) in tRNA(Ile2) + AMP + diphosphate + H(+)</text>
        <dbReference type="Rhea" id="RHEA:43744"/>
        <dbReference type="Rhea" id="RHEA-COMP:10625"/>
        <dbReference type="Rhea" id="RHEA-COMP:10670"/>
        <dbReference type="ChEBI" id="CHEBI:15378"/>
        <dbReference type="ChEBI" id="CHEBI:30616"/>
        <dbReference type="ChEBI" id="CHEBI:32551"/>
        <dbReference type="ChEBI" id="CHEBI:33019"/>
        <dbReference type="ChEBI" id="CHEBI:82748"/>
        <dbReference type="ChEBI" id="CHEBI:83665"/>
        <dbReference type="ChEBI" id="CHEBI:456215"/>
        <dbReference type="EC" id="6.3.4.19"/>
    </reaction>
</comment>
<gene>
    <name evidence="8 10" type="primary">tilS</name>
    <name evidence="10" type="ORF">LKD81_12775</name>
</gene>
<dbReference type="InterPro" id="IPR012795">
    <property type="entry name" value="tRNA_Ile_lys_synt_N"/>
</dbReference>
<dbReference type="HAMAP" id="MF_01161">
    <property type="entry name" value="tRNA_Ile_lys_synt"/>
    <property type="match status" value="1"/>
</dbReference>
<reference evidence="10" key="1">
    <citation type="submission" date="2021-10" db="EMBL/GenBank/DDBJ databases">
        <title>Anaerobic single-cell dispensing facilitates the cultivation of human gut bacteria.</title>
        <authorList>
            <person name="Afrizal A."/>
        </authorList>
    </citation>
    <scope>NUCLEOTIDE SEQUENCE</scope>
    <source>
        <strain evidence="10">CLA-AA-H215</strain>
    </source>
</reference>
<evidence type="ECO:0000256" key="1">
    <source>
        <dbReference type="ARBA" id="ARBA00004496"/>
    </source>
</evidence>
<dbReference type="InterPro" id="IPR014729">
    <property type="entry name" value="Rossmann-like_a/b/a_fold"/>
</dbReference>
<dbReference type="InterPro" id="IPR012796">
    <property type="entry name" value="Lysidine-tRNA-synth_C"/>
</dbReference>
<dbReference type="PANTHER" id="PTHR43033">
    <property type="entry name" value="TRNA(ILE)-LYSIDINE SYNTHASE-RELATED"/>
    <property type="match status" value="1"/>
</dbReference>
<evidence type="ECO:0000256" key="5">
    <source>
        <dbReference type="ARBA" id="ARBA00022741"/>
    </source>
</evidence>
<dbReference type="Proteomes" id="UP001198182">
    <property type="component" value="Unassembled WGS sequence"/>
</dbReference>
<protein>
    <recommendedName>
        <fullName evidence="8">tRNA(Ile)-lysidine synthase</fullName>
        <ecNumber evidence="8">6.3.4.19</ecNumber>
    </recommendedName>
    <alternativeName>
        <fullName evidence="8">tRNA(Ile)-2-lysyl-cytidine synthase</fullName>
    </alternativeName>
    <alternativeName>
        <fullName evidence="8">tRNA(Ile)-lysidine synthetase</fullName>
    </alternativeName>
</protein>
<keyword evidence="5 8" id="KW-0547">Nucleotide-binding</keyword>
<dbReference type="NCBIfam" id="TIGR02433">
    <property type="entry name" value="lysidine_TilS_C"/>
    <property type="match status" value="1"/>
</dbReference>
<evidence type="ECO:0000259" key="9">
    <source>
        <dbReference type="SMART" id="SM00977"/>
    </source>
</evidence>
<keyword evidence="6 8" id="KW-0067">ATP-binding</keyword>
<accession>A0AAE3EDH8</accession>
<dbReference type="NCBIfam" id="TIGR02432">
    <property type="entry name" value="lysidine_TilS_N"/>
    <property type="match status" value="1"/>
</dbReference>
<evidence type="ECO:0000256" key="2">
    <source>
        <dbReference type="ARBA" id="ARBA00022490"/>
    </source>
</evidence>
<dbReference type="CDD" id="cd01992">
    <property type="entry name" value="TilS_N"/>
    <property type="match status" value="1"/>
</dbReference>
<dbReference type="Gene3D" id="3.50.40.10">
    <property type="entry name" value="Phenylalanyl-trna Synthetase, Chain B, domain 3"/>
    <property type="match status" value="1"/>
</dbReference>
<dbReference type="InterPro" id="IPR020825">
    <property type="entry name" value="Phe-tRNA_synthase-like_B3/B4"/>
</dbReference>
<keyword evidence="4 8" id="KW-0819">tRNA processing</keyword>
<sequence>MTDRVRKYIRQYQLLQEGDRVTVGLSGGADSVCLLLCMKAVQEEYRLQLQAVHVHHGLRGEEADRDAAFAESLCRKLAVPFRLRHARVRELARREGLSLEEAGRILRYQILREESNGGKIAVAHHRDDQSETLLFHMVRGTGIRGLAGMLPEKDGIIRPLLCVGRAEIEVYLQSVGQEYCVDSTNADTAYARNRIRCELLPWLRDNMNPRVSEHLAELAEQAAQLDAWLQEETVQWLDRYGERTPRGIRIPVKEWKELPAPLMAPVLLEALEQCGGRRDIGSVHIRQIEALMEAGVGSRASLPGGREAEREYTAVFLGSGREKTVHELPEWHMTVYPVQKGQKIEEKQYTKCFDYDKIKDTVLLRYRQTGDYLELAGTGKKTVKRYMIDRKIPAAVRDSVPVFADGSHVLWIVGYRISEEYKVTEQTRRVLQITVGGKEDE</sequence>
<dbReference type="Pfam" id="PF01171">
    <property type="entry name" value="ATP_bind_3"/>
    <property type="match status" value="1"/>
</dbReference>
<feature type="binding site" evidence="8">
    <location>
        <begin position="26"/>
        <end position="31"/>
    </location>
    <ligand>
        <name>ATP</name>
        <dbReference type="ChEBI" id="CHEBI:30616"/>
    </ligand>
</feature>
<dbReference type="SUPFAM" id="SSF52402">
    <property type="entry name" value="Adenine nucleotide alpha hydrolases-like"/>
    <property type="match status" value="1"/>
</dbReference>
<dbReference type="EMBL" id="JAJEQR010000041">
    <property type="protein sequence ID" value="MCC2231860.1"/>
    <property type="molecule type" value="Genomic_DNA"/>
</dbReference>
<dbReference type="RefSeq" id="WP_308454342.1">
    <property type="nucleotide sequence ID" value="NZ_JAJEQR010000041.1"/>
</dbReference>
<dbReference type="Gene3D" id="3.40.50.620">
    <property type="entry name" value="HUPs"/>
    <property type="match status" value="1"/>
</dbReference>
<evidence type="ECO:0000256" key="3">
    <source>
        <dbReference type="ARBA" id="ARBA00022598"/>
    </source>
</evidence>
<keyword evidence="3 8" id="KW-0436">Ligase</keyword>
<evidence type="ECO:0000256" key="6">
    <source>
        <dbReference type="ARBA" id="ARBA00022840"/>
    </source>
</evidence>
<evidence type="ECO:0000256" key="8">
    <source>
        <dbReference type="HAMAP-Rule" id="MF_01161"/>
    </source>
</evidence>
<evidence type="ECO:0000313" key="10">
    <source>
        <dbReference type="EMBL" id="MCC2231860.1"/>
    </source>
</evidence>
<dbReference type="GO" id="GO:0032267">
    <property type="term" value="F:tRNA(Ile)-lysidine synthase activity"/>
    <property type="evidence" value="ECO:0007669"/>
    <property type="project" value="UniProtKB-EC"/>
</dbReference>
<evidence type="ECO:0000313" key="11">
    <source>
        <dbReference type="Proteomes" id="UP001198182"/>
    </source>
</evidence>
<evidence type="ECO:0000256" key="7">
    <source>
        <dbReference type="ARBA" id="ARBA00048539"/>
    </source>
</evidence>
<evidence type="ECO:0000256" key="4">
    <source>
        <dbReference type="ARBA" id="ARBA00022694"/>
    </source>
</evidence>
<comment type="domain">
    <text evidence="8">The N-terminal region contains the highly conserved SGGXDS motif, predicted to be a P-loop motif involved in ATP binding.</text>
</comment>
<dbReference type="InterPro" id="IPR012094">
    <property type="entry name" value="tRNA_Ile_lys_synt"/>
</dbReference>
<proteinExistence type="inferred from homology"/>
<feature type="domain" description="Lysidine-tRNA(Ile) synthetase C-terminal" evidence="9">
    <location>
        <begin position="362"/>
        <end position="433"/>
    </location>
</feature>
<keyword evidence="2 8" id="KW-0963">Cytoplasm</keyword>
<dbReference type="GO" id="GO:0005737">
    <property type="term" value="C:cytoplasm"/>
    <property type="evidence" value="ECO:0007669"/>
    <property type="project" value="UniProtKB-SubCell"/>
</dbReference>
<comment type="function">
    <text evidence="8">Ligates lysine onto the cytidine present at position 34 of the AUA codon-specific tRNA(Ile) that contains the anticodon CAU, in an ATP-dependent manner. Cytidine is converted to lysidine, thus changing the amino acid specificity of the tRNA from methionine to isoleucine.</text>
</comment>
<dbReference type="SUPFAM" id="SSF82829">
    <property type="entry name" value="MesJ substrate recognition domain-like"/>
    <property type="match status" value="1"/>
</dbReference>
<dbReference type="GO" id="GO:0005524">
    <property type="term" value="F:ATP binding"/>
    <property type="evidence" value="ECO:0007669"/>
    <property type="project" value="UniProtKB-UniRule"/>
</dbReference>
<comment type="caution">
    <text evidence="10">The sequence shown here is derived from an EMBL/GenBank/DDBJ whole genome shotgun (WGS) entry which is preliminary data.</text>
</comment>
<dbReference type="SMART" id="SM00977">
    <property type="entry name" value="TilS_C"/>
    <property type="match status" value="1"/>
</dbReference>
<dbReference type="AlphaFoldDB" id="A0AAE3EDH8"/>
<keyword evidence="11" id="KW-1185">Reference proteome</keyword>
<dbReference type="GO" id="GO:0006400">
    <property type="term" value="P:tRNA modification"/>
    <property type="evidence" value="ECO:0007669"/>
    <property type="project" value="UniProtKB-UniRule"/>
</dbReference>
<comment type="subcellular location">
    <subcellularLocation>
        <location evidence="1 8">Cytoplasm</location>
    </subcellularLocation>
</comment>
<comment type="similarity">
    <text evidence="8">Belongs to the tRNA(Ile)-lysidine synthase family.</text>
</comment>
<dbReference type="PANTHER" id="PTHR43033:SF1">
    <property type="entry name" value="TRNA(ILE)-LYSIDINE SYNTHASE-RELATED"/>
    <property type="match status" value="1"/>
</dbReference>
<dbReference type="SUPFAM" id="SSF56037">
    <property type="entry name" value="PheT/TilS domain"/>
    <property type="match status" value="1"/>
</dbReference>
<dbReference type="InterPro" id="IPR011063">
    <property type="entry name" value="TilS/TtcA_N"/>
</dbReference>